<organism evidence="2">
    <name type="scientific">Proteinivorax tanatarense</name>
    <dbReference type="NCBI Taxonomy" id="1260629"/>
    <lineage>
        <taxon>Bacteria</taxon>
        <taxon>Bacillati</taxon>
        <taxon>Bacillota</taxon>
        <taxon>Clostridia</taxon>
        <taxon>Eubacteriales</taxon>
        <taxon>Proteinivoracaceae</taxon>
        <taxon>Proteinivorax</taxon>
    </lineage>
</organism>
<proteinExistence type="predicted"/>
<dbReference type="EMBL" id="CP158367">
    <property type="protein sequence ID" value="XBX75758.1"/>
    <property type="molecule type" value="Genomic_DNA"/>
</dbReference>
<feature type="region of interest" description="Disordered" evidence="1">
    <location>
        <begin position="1"/>
        <end position="34"/>
    </location>
</feature>
<reference evidence="2" key="2">
    <citation type="submission" date="2024-06" db="EMBL/GenBank/DDBJ databases">
        <authorList>
            <person name="Petrova K.O."/>
            <person name="Toshchakov S.V."/>
            <person name="Boltjanskaja Y.V."/>
            <person name="Kevbrin V."/>
        </authorList>
    </citation>
    <scope>NUCLEOTIDE SEQUENCE</scope>
    <source>
        <strain evidence="2">Z-910T</strain>
    </source>
</reference>
<sequence length="54" mass="5906">MKLKKLEKALVRPQPQHSTPNKLLNKHSDPISSTTLAGMTINRAGTIKKNANLA</sequence>
<dbReference type="RefSeq" id="WP_350345178.1">
    <property type="nucleotide sequence ID" value="NZ_CP158367.1"/>
</dbReference>
<dbReference type="AlphaFoldDB" id="A0AAU7VNV7"/>
<feature type="compositionally biased region" description="Basic and acidic residues" evidence="1">
    <location>
        <begin position="1"/>
        <end position="10"/>
    </location>
</feature>
<evidence type="ECO:0000256" key="1">
    <source>
        <dbReference type="SAM" id="MobiDB-lite"/>
    </source>
</evidence>
<gene>
    <name evidence="2" type="ORF">PRVXT_000912</name>
</gene>
<name>A0AAU7VNV7_9FIRM</name>
<protein>
    <submittedName>
        <fullName evidence="2">Uncharacterized protein</fullName>
    </submittedName>
</protein>
<reference evidence="2" key="1">
    <citation type="journal article" date="2013" name="Extremophiles">
        <title>Proteinivorax tanatarense gen. nov., sp. nov., an anaerobic, haloalkaliphilic, proteolytic bacterium isolated from a decaying algal bloom, and proposal of Proteinivoraceae fam. nov.</title>
        <authorList>
            <person name="Kevbrin V."/>
            <person name="Boltyanskaya Y."/>
            <person name="Zhilina T."/>
            <person name="Kolganova T."/>
            <person name="Lavrentjeva E."/>
            <person name="Kuznetsov B."/>
        </authorList>
    </citation>
    <scope>NUCLEOTIDE SEQUENCE</scope>
    <source>
        <strain evidence="2">Z-910T</strain>
    </source>
</reference>
<accession>A0AAU7VNV7</accession>
<evidence type="ECO:0000313" key="2">
    <source>
        <dbReference type="EMBL" id="XBX75758.1"/>
    </source>
</evidence>